<gene>
    <name evidence="1" type="ORF">LCGC14_2943900</name>
</gene>
<evidence type="ECO:0000313" key="1">
    <source>
        <dbReference type="EMBL" id="KKK68453.1"/>
    </source>
</evidence>
<proteinExistence type="predicted"/>
<comment type="caution">
    <text evidence="1">The sequence shown here is derived from an EMBL/GenBank/DDBJ whole genome shotgun (WGS) entry which is preliminary data.</text>
</comment>
<accession>A0A0F8XHS1</accession>
<reference evidence="1" key="1">
    <citation type="journal article" date="2015" name="Nature">
        <title>Complex archaea that bridge the gap between prokaryotes and eukaryotes.</title>
        <authorList>
            <person name="Spang A."/>
            <person name="Saw J.H."/>
            <person name="Jorgensen S.L."/>
            <person name="Zaremba-Niedzwiedzka K."/>
            <person name="Martijn J."/>
            <person name="Lind A.E."/>
            <person name="van Eijk R."/>
            <person name="Schleper C."/>
            <person name="Guy L."/>
            <person name="Ettema T.J."/>
        </authorList>
    </citation>
    <scope>NUCLEOTIDE SEQUENCE</scope>
</reference>
<dbReference type="EMBL" id="LAZR01059128">
    <property type="protein sequence ID" value="KKK68453.1"/>
    <property type="molecule type" value="Genomic_DNA"/>
</dbReference>
<organism evidence="1">
    <name type="scientific">marine sediment metagenome</name>
    <dbReference type="NCBI Taxonomy" id="412755"/>
    <lineage>
        <taxon>unclassified sequences</taxon>
        <taxon>metagenomes</taxon>
        <taxon>ecological metagenomes</taxon>
    </lineage>
</organism>
<dbReference type="AlphaFoldDB" id="A0A0F8XHS1"/>
<name>A0A0F8XHS1_9ZZZZ</name>
<sequence length="62" mass="7165">MSNDQQFLYVSRFSQREVEKLENQCGIKPLHLLHFVEAVLYEAKEHDNIVYAARGFGIEVGP</sequence>
<protein>
    <submittedName>
        <fullName evidence="1">Uncharacterized protein</fullName>
    </submittedName>
</protein>